<evidence type="ECO:0000256" key="7">
    <source>
        <dbReference type="ARBA" id="ARBA00022989"/>
    </source>
</evidence>
<protein>
    <submittedName>
        <fullName evidence="13">Peptidase family M48</fullName>
    </submittedName>
</protein>
<keyword evidence="1" id="KW-1003">Cell membrane</keyword>
<dbReference type="Proteomes" id="UP000198931">
    <property type="component" value="Unassembled WGS sequence"/>
</dbReference>
<dbReference type="InterPro" id="IPR001915">
    <property type="entry name" value="Peptidase_M48"/>
</dbReference>
<evidence type="ECO:0000256" key="4">
    <source>
        <dbReference type="ARBA" id="ARBA00022723"/>
    </source>
</evidence>
<evidence type="ECO:0000256" key="6">
    <source>
        <dbReference type="ARBA" id="ARBA00022833"/>
    </source>
</evidence>
<reference evidence="13 14" key="1">
    <citation type="submission" date="2016-10" db="EMBL/GenBank/DDBJ databases">
        <authorList>
            <person name="de Groot N.N."/>
        </authorList>
    </citation>
    <scope>NUCLEOTIDE SEQUENCE [LARGE SCALE GENOMIC DNA]</scope>
    <source>
        <strain evidence="13 14">DSM 26000</strain>
    </source>
</reference>
<evidence type="ECO:0000256" key="1">
    <source>
        <dbReference type="ARBA" id="ARBA00022475"/>
    </source>
</evidence>
<accession>A0A1I3DE86</accession>
<evidence type="ECO:0000313" key="13">
    <source>
        <dbReference type="EMBL" id="SFH85072.1"/>
    </source>
</evidence>
<evidence type="ECO:0000256" key="9">
    <source>
        <dbReference type="ARBA" id="ARBA00023136"/>
    </source>
</evidence>
<dbReference type="PANTHER" id="PTHR43221">
    <property type="entry name" value="PROTEASE HTPX"/>
    <property type="match status" value="1"/>
</dbReference>
<dbReference type="OrthoDB" id="910748at2"/>
<keyword evidence="9 11" id="KW-0472">Membrane</keyword>
<dbReference type="RefSeq" id="WP_090078493.1">
    <property type="nucleotide sequence ID" value="NZ_FOQT01000001.1"/>
</dbReference>
<evidence type="ECO:0000256" key="8">
    <source>
        <dbReference type="ARBA" id="ARBA00023049"/>
    </source>
</evidence>
<dbReference type="EMBL" id="FOQT01000001">
    <property type="protein sequence ID" value="SFH85072.1"/>
    <property type="molecule type" value="Genomic_DNA"/>
</dbReference>
<feature type="transmembrane region" description="Helical" evidence="11">
    <location>
        <begin position="177"/>
        <end position="196"/>
    </location>
</feature>
<evidence type="ECO:0000313" key="14">
    <source>
        <dbReference type="Proteomes" id="UP000198931"/>
    </source>
</evidence>
<sequence length="287" mass="33919">MLKESLISSLQLVLIFYLVKYTIVLINRLLYKMPIKKYQFNLKFTIIEFGFLFVTFSFFFYLINYSHENNYLRLIFIVLFTSFIPSYQFIIERPLTYFLQNKVYIKNEELDSFIKRSNINCKIRIINAEVTNAYASGILPFTKTVLVGKKMFEKFENEDLESIIYHEMGHLKLNHIWKLYLINLFFSMTFIVIIYYRQRLMANFENTVFAPLSIFIIGCIFGLLLYYIPGKVQSKFEFEADKYAVEKVGIENYKHALLSLDKISNGRVAKGGITHPTLEKRLKNISA</sequence>
<evidence type="ECO:0000256" key="10">
    <source>
        <dbReference type="RuleBase" id="RU003983"/>
    </source>
</evidence>
<comment type="cofactor">
    <cofactor evidence="10">
        <name>Zn(2+)</name>
        <dbReference type="ChEBI" id="CHEBI:29105"/>
    </cofactor>
    <text evidence="10">Binds 1 zinc ion per subunit.</text>
</comment>
<evidence type="ECO:0000259" key="12">
    <source>
        <dbReference type="Pfam" id="PF01435"/>
    </source>
</evidence>
<proteinExistence type="inferred from homology"/>
<evidence type="ECO:0000256" key="3">
    <source>
        <dbReference type="ARBA" id="ARBA00022692"/>
    </source>
</evidence>
<keyword evidence="2 10" id="KW-0645">Protease</keyword>
<keyword evidence="6 10" id="KW-0862">Zinc</keyword>
<dbReference type="PANTHER" id="PTHR43221:SF2">
    <property type="entry name" value="PROTEASE HTPX HOMOLOG"/>
    <property type="match status" value="1"/>
</dbReference>
<dbReference type="InterPro" id="IPR050083">
    <property type="entry name" value="HtpX_protease"/>
</dbReference>
<dbReference type="STRING" id="1125876.SAMN05443292_0410"/>
<keyword evidence="5 10" id="KW-0378">Hydrolase</keyword>
<dbReference type="Gene3D" id="3.30.2010.10">
    <property type="entry name" value="Metalloproteases ('zincins'), catalytic domain"/>
    <property type="match status" value="1"/>
</dbReference>
<feature type="transmembrane region" description="Helical" evidence="11">
    <location>
        <begin position="6"/>
        <end position="30"/>
    </location>
</feature>
<feature type="transmembrane region" description="Helical" evidence="11">
    <location>
        <begin position="208"/>
        <end position="228"/>
    </location>
</feature>
<organism evidence="13 14">
    <name type="scientific">Halpernia frigidisoli</name>
    <dbReference type="NCBI Taxonomy" id="1125876"/>
    <lineage>
        <taxon>Bacteria</taxon>
        <taxon>Pseudomonadati</taxon>
        <taxon>Bacteroidota</taxon>
        <taxon>Flavobacteriia</taxon>
        <taxon>Flavobacteriales</taxon>
        <taxon>Weeksellaceae</taxon>
        <taxon>Chryseobacterium group</taxon>
        <taxon>Halpernia</taxon>
    </lineage>
</organism>
<name>A0A1I3DE86_9FLAO</name>
<keyword evidence="4" id="KW-0479">Metal-binding</keyword>
<dbReference type="GO" id="GO:0006508">
    <property type="term" value="P:proteolysis"/>
    <property type="evidence" value="ECO:0007669"/>
    <property type="project" value="UniProtKB-KW"/>
</dbReference>
<evidence type="ECO:0000256" key="5">
    <source>
        <dbReference type="ARBA" id="ARBA00022801"/>
    </source>
</evidence>
<dbReference type="GO" id="GO:0004222">
    <property type="term" value="F:metalloendopeptidase activity"/>
    <property type="evidence" value="ECO:0007669"/>
    <property type="project" value="InterPro"/>
</dbReference>
<keyword evidence="7 11" id="KW-1133">Transmembrane helix</keyword>
<dbReference type="Pfam" id="PF01435">
    <property type="entry name" value="Peptidase_M48"/>
    <property type="match status" value="1"/>
</dbReference>
<gene>
    <name evidence="13" type="ORF">SAMN05443292_0410</name>
</gene>
<keyword evidence="8 10" id="KW-0482">Metalloprotease</keyword>
<dbReference type="AlphaFoldDB" id="A0A1I3DE86"/>
<comment type="similarity">
    <text evidence="10">Belongs to the peptidase M48 family.</text>
</comment>
<feature type="transmembrane region" description="Helical" evidence="11">
    <location>
        <begin position="71"/>
        <end position="90"/>
    </location>
</feature>
<keyword evidence="14" id="KW-1185">Reference proteome</keyword>
<keyword evidence="3 11" id="KW-0812">Transmembrane</keyword>
<evidence type="ECO:0000256" key="11">
    <source>
        <dbReference type="SAM" id="Phobius"/>
    </source>
</evidence>
<feature type="domain" description="Peptidase M48" evidence="12">
    <location>
        <begin position="121"/>
        <end position="286"/>
    </location>
</feature>
<evidence type="ECO:0000256" key="2">
    <source>
        <dbReference type="ARBA" id="ARBA00022670"/>
    </source>
</evidence>
<dbReference type="GO" id="GO:0046872">
    <property type="term" value="F:metal ion binding"/>
    <property type="evidence" value="ECO:0007669"/>
    <property type="project" value="UniProtKB-KW"/>
</dbReference>
<feature type="transmembrane region" description="Helical" evidence="11">
    <location>
        <begin position="42"/>
        <end position="65"/>
    </location>
</feature>